<dbReference type="EMBL" id="CADCTX010000119">
    <property type="protein sequence ID" value="CAA9301923.1"/>
    <property type="molecule type" value="Genomic_DNA"/>
</dbReference>
<dbReference type="GO" id="GO:0019867">
    <property type="term" value="C:outer membrane"/>
    <property type="evidence" value="ECO:0007669"/>
    <property type="project" value="InterPro"/>
</dbReference>
<dbReference type="InterPro" id="IPR007485">
    <property type="entry name" value="LPS_assembly_LptE"/>
</dbReference>
<sequence>MLRSGARSLLAAATLLASGCLYGFAGGGLPANVRTVAIVPFQNETPSPDLTRELVDALRREMRGRLGVRDAAEARAHAIVRGTIVRYDVDIPISYTADRGPTGTTSARRKLQIVVDVEIVEQANGKTLLQRKGLTGEAEYAERAEAGGRRQAIDKIVSDVIEGAQSQW</sequence>
<dbReference type="PROSITE" id="PS51257">
    <property type="entry name" value="PROKAR_LIPOPROTEIN"/>
    <property type="match status" value="1"/>
</dbReference>
<dbReference type="GO" id="GO:0043165">
    <property type="term" value="P:Gram-negative-bacterium-type cell outer membrane assembly"/>
    <property type="evidence" value="ECO:0007669"/>
    <property type="project" value="InterPro"/>
</dbReference>
<name>A0A6J4KDK2_9BACT</name>
<protein>
    <submittedName>
        <fullName evidence="1">Uncharacterized protein</fullName>
    </submittedName>
</protein>
<accession>A0A6J4KDK2</accession>
<gene>
    <name evidence="1" type="ORF">AVDCRST_MAG40-413</name>
</gene>
<dbReference type="AlphaFoldDB" id="A0A6J4KDK2"/>
<evidence type="ECO:0000313" key="1">
    <source>
        <dbReference type="EMBL" id="CAA9301923.1"/>
    </source>
</evidence>
<organism evidence="1">
    <name type="scientific">uncultured Gemmatimonadaceae bacterium</name>
    <dbReference type="NCBI Taxonomy" id="246130"/>
    <lineage>
        <taxon>Bacteria</taxon>
        <taxon>Pseudomonadati</taxon>
        <taxon>Gemmatimonadota</taxon>
        <taxon>Gemmatimonadia</taxon>
        <taxon>Gemmatimonadales</taxon>
        <taxon>Gemmatimonadaceae</taxon>
        <taxon>environmental samples</taxon>
    </lineage>
</organism>
<reference evidence="1" key="1">
    <citation type="submission" date="2020-02" db="EMBL/GenBank/DDBJ databases">
        <authorList>
            <person name="Meier V. D."/>
        </authorList>
    </citation>
    <scope>NUCLEOTIDE SEQUENCE</scope>
    <source>
        <strain evidence="1">AVDCRST_MAG40</strain>
    </source>
</reference>
<proteinExistence type="predicted"/>
<dbReference type="Pfam" id="PF04390">
    <property type="entry name" value="LptE"/>
    <property type="match status" value="1"/>
</dbReference>